<dbReference type="PANTHER" id="PTHR10302:SF27">
    <property type="entry name" value="SINGLE-STRANDED DNA-BINDING PROTEIN"/>
    <property type="match status" value="1"/>
</dbReference>
<dbReference type="SUPFAM" id="SSF50249">
    <property type="entry name" value="Nucleic acid-binding proteins"/>
    <property type="match status" value="1"/>
</dbReference>
<protein>
    <recommendedName>
        <fullName evidence="2 3">Single-stranded DNA-binding protein</fullName>
        <shortName evidence="2">SSB</shortName>
    </recommendedName>
</protein>
<sequence length="118" mass="13457">MKSMRNSVQLIGRLGRDPEVKSFSKSKKASFSIATSDNYKNQKGEKVEETQWHNIVIWGKLADVAEKYLKKGNEVMVEGKLVHRVYEAEGEKRYITEVNVNELLMLGSPTKEGDKEQP</sequence>
<keyword evidence="5" id="KW-1185">Reference proteome</keyword>
<comment type="subunit">
    <text evidence="2">Homotetramer.</text>
</comment>
<dbReference type="GO" id="GO:0003697">
    <property type="term" value="F:single-stranded DNA binding"/>
    <property type="evidence" value="ECO:0007669"/>
    <property type="project" value="UniProtKB-UniRule"/>
</dbReference>
<evidence type="ECO:0000313" key="4">
    <source>
        <dbReference type="EMBL" id="MBT1698485.1"/>
    </source>
</evidence>
<dbReference type="InterPro" id="IPR011344">
    <property type="entry name" value="ssDNA-bd"/>
</dbReference>
<dbReference type="PIRSF" id="PIRSF002070">
    <property type="entry name" value="SSB"/>
    <property type="match status" value="1"/>
</dbReference>
<keyword evidence="1 2" id="KW-0238">DNA-binding</keyword>
<gene>
    <name evidence="4" type="primary">ssb</name>
    <name evidence="4" type="ORF">KK083_16460</name>
</gene>
<dbReference type="Pfam" id="PF00436">
    <property type="entry name" value="SSB"/>
    <property type="match status" value="1"/>
</dbReference>
<dbReference type="InterPro" id="IPR000424">
    <property type="entry name" value="Primosome_PriB/ssb"/>
</dbReference>
<name>A0AAP2GQ13_9BACT</name>
<comment type="caution">
    <text evidence="4">The sequence shown here is derived from an EMBL/GenBank/DDBJ whole genome shotgun (WGS) entry which is preliminary data.</text>
</comment>
<dbReference type="NCBIfam" id="TIGR00621">
    <property type="entry name" value="ssb"/>
    <property type="match status" value="1"/>
</dbReference>
<dbReference type="PANTHER" id="PTHR10302">
    <property type="entry name" value="SINGLE-STRANDED DNA-BINDING PROTEIN"/>
    <property type="match status" value="1"/>
</dbReference>
<dbReference type="PROSITE" id="PS50935">
    <property type="entry name" value="SSB"/>
    <property type="match status" value="1"/>
</dbReference>
<proteinExistence type="inferred from homology"/>
<comment type="caution">
    <text evidence="2">Lacks conserved residue(s) required for the propagation of feature annotation.</text>
</comment>
<evidence type="ECO:0000256" key="2">
    <source>
        <dbReference type="HAMAP-Rule" id="MF_00984"/>
    </source>
</evidence>
<dbReference type="RefSeq" id="WP_254164684.1">
    <property type="nucleotide sequence ID" value="NZ_JAHESF010000015.1"/>
</dbReference>
<dbReference type="GO" id="GO:0009295">
    <property type="term" value="C:nucleoid"/>
    <property type="evidence" value="ECO:0007669"/>
    <property type="project" value="TreeGrafter"/>
</dbReference>
<evidence type="ECO:0000313" key="5">
    <source>
        <dbReference type="Proteomes" id="UP001319200"/>
    </source>
</evidence>
<dbReference type="Gene3D" id="2.40.50.140">
    <property type="entry name" value="Nucleic acid-binding proteins"/>
    <property type="match status" value="1"/>
</dbReference>
<evidence type="ECO:0000256" key="1">
    <source>
        <dbReference type="ARBA" id="ARBA00023125"/>
    </source>
</evidence>
<evidence type="ECO:0000256" key="3">
    <source>
        <dbReference type="PIRNR" id="PIRNR002070"/>
    </source>
</evidence>
<accession>A0AAP2GQ13</accession>
<dbReference type="CDD" id="cd04496">
    <property type="entry name" value="SSB_OBF"/>
    <property type="match status" value="1"/>
</dbReference>
<dbReference type="GO" id="GO:0006260">
    <property type="term" value="P:DNA replication"/>
    <property type="evidence" value="ECO:0007669"/>
    <property type="project" value="InterPro"/>
</dbReference>
<organism evidence="4 5">
    <name type="scientific">Chryseosolibacter histidini</name>
    <dbReference type="NCBI Taxonomy" id="2782349"/>
    <lineage>
        <taxon>Bacteria</taxon>
        <taxon>Pseudomonadati</taxon>
        <taxon>Bacteroidota</taxon>
        <taxon>Cytophagia</taxon>
        <taxon>Cytophagales</taxon>
        <taxon>Chryseotaleaceae</taxon>
        <taxon>Chryseosolibacter</taxon>
    </lineage>
</organism>
<dbReference type="EMBL" id="JAHESF010000015">
    <property type="protein sequence ID" value="MBT1698485.1"/>
    <property type="molecule type" value="Genomic_DNA"/>
</dbReference>
<dbReference type="Proteomes" id="UP001319200">
    <property type="component" value="Unassembled WGS sequence"/>
</dbReference>
<dbReference type="InterPro" id="IPR012340">
    <property type="entry name" value="NA-bd_OB-fold"/>
</dbReference>
<dbReference type="HAMAP" id="MF_00984">
    <property type="entry name" value="SSB"/>
    <property type="match status" value="1"/>
</dbReference>
<reference evidence="4 5" key="1">
    <citation type="submission" date="2021-05" db="EMBL/GenBank/DDBJ databases">
        <title>A Polyphasic approach of four new species of the genus Ohtaekwangia: Ohtaekwangia histidinii sp. nov., Ohtaekwangia cretensis sp. nov., Ohtaekwangia indiensis sp. nov., Ohtaekwangia reichenbachii sp. nov. from diverse environment.</title>
        <authorList>
            <person name="Octaviana S."/>
        </authorList>
    </citation>
    <scope>NUCLEOTIDE SEQUENCE [LARGE SCALE GENOMIC DNA]</scope>
    <source>
        <strain evidence="4 5">PWU4</strain>
    </source>
</reference>
<dbReference type="AlphaFoldDB" id="A0AAP2GQ13"/>